<evidence type="ECO:0000256" key="3">
    <source>
        <dbReference type="ARBA" id="ARBA00022692"/>
    </source>
</evidence>
<feature type="transmembrane region" description="Helical" evidence="8">
    <location>
        <begin position="177"/>
        <end position="195"/>
    </location>
</feature>
<dbReference type="GO" id="GO:0016020">
    <property type="term" value="C:membrane"/>
    <property type="evidence" value="ECO:0007669"/>
    <property type="project" value="UniProtKB-SubCell"/>
</dbReference>
<reference evidence="10 11" key="1">
    <citation type="journal article" date="2015" name="Front. Microbiol.">
        <title>Genome sequence of the plant growth promoting endophytic yeast Rhodotorula graminis WP1.</title>
        <authorList>
            <person name="Firrincieli A."/>
            <person name="Otillar R."/>
            <person name="Salamov A."/>
            <person name="Schmutz J."/>
            <person name="Khan Z."/>
            <person name="Redman R.S."/>
            <person name="Fleck N.D."/>
            <person name="Lindquist E."/>
            <person name="Grigoriev I.V."/>
            <person name="Doty S.L."/>
        </authorList>
    </citation>
    <scope>NUCLEOTIDE SEQUENCE [LARGE SCALE GENOMIC DNA]</scope>
    <source>
        <strain evidence="10 11">WP1</strain>
    </source>
</reference>
<keyword evidence="2" id="KW-0813">Transport</keyword>
<feature type="transmembrane region" description="Helical" evidence="8">
    <location>
        <begin position="204"/>
        <end position="226"/>
    </location>
</feature>
<dbReference type="GO" id="GO:0015171">
    <property type="term" value="F:amino acid transmembrane transporter activity"/>
    <property type="evidence" value="ECO:0007669"/>
    <property type="project" value="TreeGrafter"/>
</dbReference>
<dbReference type="InterPro" id="IPR004841">
    <property type="entry name" value="AA-permease/SLC12A_dom"/>
</dbReference>
<evidence type="ECO:0000256" key="1">
    <source>
        <dbReference type="ARBA" id="ARBA00004141"/>
    </source>
</evidence>
<feature type="transmembrane region" description="Helical" evidence="8">
    <location>
        <begin position="300"/>
        <end position="320"/>
    </location>
</feature>
<feature type="transmembrane region" description="Helical" evidence="8">
    <location>
        <begin position="246"/>
        <end position="266"/>
    </location>
</feature>
<feature type="transmembrane region" description="Helical" evidence="8">
    <location>
        <begin position="505"/>
        <end position="522"/>
    </location>
</feature>
<dbReference type="Pfam" id="PF00324">
    <property type="entry name" value="AA_permease"/>
    <property type="match status" value="1"/>
</dbReference>
<accession>A0A194S9S0</accession>
<dbReference type="EMBL" id="KQ474075">
    <property type="protein sequence ID" value="KPV77210.1"/>
    <property type="molecule type" value="Genomic_DNA"/>
</dbReference>
<dbReference type="AlphaFoldDB" id="A0A194S9S0"/>
<dbReference type="PANTHER" id="PTHR43341:SF20">
    <property type="entry name" value="AAT FAMILY AMINO ACID TRANSPORTER"/>
    <property type="match status" value="1"/>
</dbReference>
<sequence length="565" mass="60365">MATPDTPTYPPFAHLSAISPQSRSPGVSSDARTSFTGYSNESKSKEPLVRWTDLDVKDQGLRRQLQPRHIALISMGGVIGTGLFLGTAQSLTMAGPLGMLLAFSFVGALVWCVMICLGEMVAHLPLPGGHITLATRLVNPAFGLAVGWTYAANWLLVLPAELAAAATLVSFWSDANPAGWVAALLVVVALINLGGTRAFGEIEFWFSSIKIVTIIGLLILSVIISAGGVPGTEPIGFSYWATPGPFVQFLGIQGAAGRFAGFVAVLPKAAFAYVGSEIVSIAAGEARNPSRSIPRAIRRVSFRIGLFYILGTFAIGLIVASSDPALARNDGTALSSPFVVAIERAQIHALPSVVNAAFLTAATSAASSGLYTASRCRYGLALNDNAPRVFARLNRYGLPWVAVSTGIAFGALAFMSAGTHDAAVVFAWLSSFCSVGGLLSWACICFCYLRFYHAAKAQDISRNFFPYRAPFQPYAAYVAFAGFSVILLVQGFHLLVPGHWNTSDFVTRHLMIVLFPVIYFGAKWWQKCETLDLLEIDFFSGSRDNDETPASVGKSKWKRALAALA</sequence>
<keyword evidence="5 8" id="KW-1133">Transmembrane helix</keyword>
<feature type="transmembrane region" description="Helical" evidence="8">
    <location>
        <begin position="137"/>
        <end position="157"/>
    </location>
</feature>
<dbReference type="FunFam" id="1.20.1740.10:FF:000001">
    <property type="entry name" value="Amino acid permease"/>
    <property type="match status" value="1"/>
</dbReference>
<feature type="transmembrane region" description="Helical" evidence="8">
    <location>
        <begin position="393"/>
        <end position="414"/>
    </location>
</feature>
<keyword evidence="3 8" id="KW-0812">Transmembrane</keyword>
<dbReference type="Proteomes" id="UP000053890">
    <property type="component" value="Unassembled WGS sequence"/>
</dbReference>
<proteinExistence type="predicted"/>
<feature type="transmembrane region" description="Helical" evidence="8">
    <location>
        <begin position="353"/>
        <end position="373"/>
    </location>
</feature>
<feature type="region of interest" description="Disordered" evidence="7">
    <location>
        <begin position="1"/>
        <end position="41"/>
    </location>
</feature>
<evidence type="ECO:0000313" key="11">
    <source>
        <dbReference type="Proteomes" id="UP000053890"/>
    </source>
</evidence>
<feature type="domain" description="Amino acid permease/ SLC12A" evidence="9">
    <location>
        <begin position="69"/>
        <end position="533"/>
    </location>
</feature>
<dbReference type="GeneID" id="28974505"/>
<dbReference type="STRING" id="578459.A0A194S9S0"/>
<keyword evidence="4" id="KW-0029">Amino-acid transport</keyword>
<gene>
    <name evidence="10" type="ORF">RHOBADRAFT_42423</name>
</gene>
<keyword evidence="6 8" id="KW-0472">Membrane</keyword>
<comment type="subcellular location">
    <subcellularLocation>
        <location evidence="1">Membrane</location>
        <topology evidence="1">Multi-pass membrane protein</topology>
    </subcellularLocation>
</comment>
<keyword evidence="11" id="KW-1185">Reference proteome</keyword>
<dbReference type="InterPro" id="IPR050524">
    <property type="entry name" value="APC_YAT"/>
</dbReference>
<dbReference type="OrthoDB" id="3900342at2759"/>
<feature type="transmembrane region" description="Helical" evidence="8">
    <location>
        <begin position="474"/>
        <end position="493"/>
    </location>
</feature>
<evidence type="ECO:0000256" key="8">
    <source>
        <dbReference type="SAM" id="Phobius"/>
    </source>
</evidence>
<evidence type="ECO:0000256" key="6">
    <source>
        <dbReference type="ARBA" id="ARBA00023136"/>
    </source>
</evidence>
<dbReference type="RefSeq" id="XP_018273259.1">
    <property type="nucleotide sequence ID" value="XM_018414057.1"/>
</dbReference>
<protein>
    <recommendedName>
        <fullName evidence="9">Amino acid permease/ SLC12A domain-containing protein</fullName>
    </recommendedName>
</protein>
<evidence type="ECO:0000256" key="2">
    <source>
        <dbReference type="ARBA" id="ARBA00022448"/>
    </source>
</evidence>
<evidence type="ECO:0000256" key="7">
    <source>
        <dbReference type="SAM" id="MobiDB-lite"/>
    </source>
</evidence>
<evidence type="ECO:0000256" key="5">
    <source>
        <dbReference type="ARBA" id="ARBA00022989"/>
    </source>
</evidence>
<dbReference type="InterPro" id="IPR004840">
    <property type="entry name" value="Amino_acid_permease_CS"/>
</dbReference>
<dbReference type="PIRSF" id="PIRSF006060">
    <property type="entry name" value="AA_transporter"/>
    <property type="match status" value="1"/>
</dbReference>
<dbReference type="Gene3D" id="1.20.1740.10">
    <property type="entry name" value="Amino acid/polyamine transporter I"/>
    <property type="match status" value="1"/>
</dbReference>
<feature type="transmembrane region" description="Helical" evidence="8">
    <location>
        <begin position="70"/>
        <end position="91"/>
    </location>
</feature>
<evidence type="ECO:0000313" key="10">
    <source>
        <dbReference type="EMBL" id="KPV77210.1"/>
    </source>
</evidence>
<dbReference type="PANTHER" id="PTHR43341">
    <property type="entry name" value="AMINO ACID PERMEASE"/>
    <property type="match status" value="1"/>
</dbReference>
<evidence type="ECO:0000256" key="4">
    <source>
        <dbReference type="ARBA" id="ARBA00022970"/>
    </source>
</evidence>
<name>A0A194S9S0_RHOGW</name>
<feature type="compositionally biased region" description="Polar residues" evidence="7">
    <location>
        <begin position="18"/>
        <end position="41"/>
    </location>
</feature>
<evidence type="ECO:0000259" key="9">
    <source>
        <dbReference type="Pfam" id="PF00324"/>
    </source>
</evidence>
<feature type="transmembrane region" description="Helical" evidence="8">
    <location>
        <begin position="97"/>
        <end position="117"/>
    </location>
</feature>
<dbReference type="PROSITE" id="PS00218">
    <property type="entry name" value="AMINO_ACID_PERMEASE_1"/>
    <property type="match status" value="1"/>
</dbReference>
<organism evidence="10 11">
    <name type="scientific">Rhodotorula graminis (strain WP1)</name>
    <dbReference type="NCBI Taxonomy" id="578459"/>
    <lineage>
        <taxon>Eukaryota</taxon>
        <taxon>Fungi</taxon>
        <taxon>Dikarya</taxon>
        <taxon>Basidiomycota</taxon>
        <taxon>Pucciniomycotina</taxon>
        <taxon>Microbotryomycetes</taxon>
        <taxon>Sporidiobolales</taxon>
        <taxon>Sporidiobolaceae</taxon>
        <taxon>Rhodotorula</taxon>
    </lineage>
</organism>
<feature type="transmembrane region" description="Helical" evidence="8">
    <location>
        <begin position="426"/>
        <end position="453"/>
    </location>
</feature>
<dbReference type="OMA" id="GWIAICY"/>